<dbReference type="InterPro" id="IPR050703">
    <property type="entry name" value="Flavin_MAO"/>
</dbReference>
<dbReference type="Pfam" id="PF13450">
    <property type="entry name" value="NAD_binding_8"/>
    <property type="match status" value="1"/>
</dbReference>
<comment type="similarity">
    <text evidence="1">Belongs to the flavin monoamine oxidase family.</text>
</comment>
<comment type="caution">
    <text evidence="4">The sequence shown here is derived from an EMBL/GenBank/DDBJ whole genome shotgun (WGS) entry which is preliminary data.</text>
</comment>
<evidence type="ECO:0000313" key="5">
    <source>
        <dbReference type="Proteomes" id="UP000248886"/>
    </source>
</evidence>
<dbReference type="OrthoDB" id="9773233at2"/>
<dbReference type="GO" id="GO:0016491">
    <property type="term" value="F:oxidoreductase activity"/>
    <property type="evidence" value="ECO:0007669"/>
    <property type="project" value="InterPro"/>
</dbReference>
<name>A0A2W1KHQ7_ACIFR</name>
<evidence type="ECO:0000256" key="2">
    <source>
        <dbReference type="SAM" id="MobiDB-lite"/>
    </source>
</evidence>
<dbReference type="AlphaFoldDB" id="A0A2W1KHQ7"/>
<dbReference type="RefSeq" id="WP_012536412.1">
    <property type="nucleotide sequence ID" value="NZ_AP025160.1"/>
</dbReference>
<dbReference type="PANTHER" id="PTHR43563">
    <property type="entry name" value="AMINE OXIDASE"/>
    <property type="match status" value="1"/>
</dbReference>
<dbReference type="InterPro" id="IPR002937">
    <property type="entry name" value="Amino_oxidase"/>
</dbReference>
<reference evidence="4 5" key="1">
    <citation type="submission" date="2018-06" db="EMBL/GenBank/DDBJ databases">
        <title>Draft sequence of Acidithiobacillus ferrooxidans CCM 4253.</title>
        <authorList>
            <person name="Moya-Beltran A."/>
            <person name="Castro M."/>
            <person name="Covarrubias P.C."/>
            <person name="Issotta F."/>
            <person name="Janiczek O."/>
            <person name="Mandl M."/>
            <person name="Kucera J."/>
            <person name="Quatrini R."/>
        </authorList>
    </citation>
    <scope>NUCLEOTIDE SEQUENCE [LARGE SCALE GENOMIC DNA]</scope>
    <source>
        <strain evidence="4 5">CCM 4253</strain>
    </source>
</reference>
<dbReference type="SUPFAM" id="SSF54373">
    <property type="entry name" value="FAD-linked reductases, C-terminal domain"/>
    <property type="match status" value="1"/>
</dbReference>
<proteinExistence type="inferred from homology"/>
<dbReference type="PANTHER" id="PTHR43563:SF1">
    <property type="entry name" value="AMINE OXIDASE [FLAVIN-CONTAINING] B"/>
    <property type="match status" value="1"/>
</dbReference>
<accession>A0A2W1KHQ7</accession>
<sequence length="387" mass="41854">MSRRSARIVIVGAGLSGLYAAYLLARQGVTDYVVLEAREALGGRIASADASGQVVSHGVMQASTADRFDLGPAWFWPGYQRELGHLIEELGLEIFEQFEAGDMVVERSPQKAPVRVRGYVNSPASMRLTGGMGRLIETLHRMLNPASVLTGHTVRRLHKNDDHVVVESVAASGHTVTWHAEHVLLALPPRLIESTIAFEPALPETLARQWRDTATWMAPHAKYIAIYDTPFWREQGLSGEGRSARGPMGEIHDASMPNGSAALFGFLGVPARVRSTVSDEVMRTHCRAQFVRMFGPDAATPKAEIIKDWAQDPRTATATDRDASGQHAHAPASKAISGPWQGCLTGIASEWSPQFPGYLAGAVEAAGLGVQALAFGTSRAEFNEELT</sequence>
<dbReference type="OMA" id="EWTRGAY"/>
<organism evidence="4 5">
    <name type="scientific">Acidithiobacillus ferrooxidans</name>
    <name type="common">Thiobacillus ferrooxidans</name>
    <dbReference type="NCBI Taxonomy" id="920"/>
    <lineage>
        <taxon>Bacteria</taxon>
        <taxon>Pseudomonadati</taxon>
        <taxon>Pseudomonadota</taxon>
        <taxon>Acidithiobacillia</taxon>
        <taxon>Acidithiobacillales</taxon>
        <taxon>Acidithiobacillaceae</taxon>
        <taxon>Acidithiobacillus</taxon>
    </lineage>
</organism>
<evidence type="ECO:0000259" key="3">
    <source>
        <dbReference type="Pfam" id="PF01593"/>
    </source>
</evidence>
<feature type="region of interest" description="Disordered" evidence="2">
    <location>
        <begin position="307"/>
        <end position="335"/>
    </location>
</feature>
<dbReference type="Proteomes" id="UP000248886">
    <property type="component" value="Unassembled WGS sequence"/>
</dbReference>
<evidence type="ECO:0000313" key="4">
    <source>
        <dbReference type="EMBL" id="PZD81965.1"/>
    </source>
</evidence>
<dbReference type="Gene3D" id="3.50.50.60">
    <property type="entry name" value="FAD/NAD(P)-binding domain"/>
    <property type="match status" value="2"/>
</dbReference>
<dbReference type="EMBL" id="QKQP01000001">
    <property type="protein sequence ID" value="PZD81965.1"/>
    <property type="molecule type" value="Genomic_DNA"/>
</dbReference>
<dbReference type="GeneID" id="65280209"/>
<protein>
    <submittedName>
        <fullName evidence="4">FAD-dependent oxidoreductase</fullName>
    </submittedName>
</protein>
<dbReference type="Pfam" id="PF01593">
    <property type="entry name" value="Amino_oxidase"/>
    <property type="match status" value="1"/>
</dbReference>
<feature type="domain" description="Amine oxidase" evidence="3">
    <location>
        <begin position="126"/>
        <end position="367"/>
    </location>
</feature>
<evidence type="ECO:0000256" key="1">
    <source>
        <dbReference type="ARBA" id="ARBA00005995"/>
    </source>
</evidence>
<gene>
    <name evidence="4" type="ORF">DN052_02555</name>
</gene>
<dbReference type="SUPFAM" id="SSF51905">
    <property type="entry name" value="FAD/NAD(P)-binding domain"/>
    <property type="match status" value="1"/>
</dbReference>
<dbReference type="InterPro" id="IPR036188">
    <property type="entry name" value="FAD/NAD-bd_sf"/>
</dbReference>